<dbReference type="EMBL" id="JAULSO010000002">
    <property type="protein sequence ID" value="KAK3687795.1"/>
    <property type="molecule type" value="Genomic_DNA"/>
</dbReference>
<dbReference type="InterPro" id="IPR001202">
    <property type="entry name" value="WW_dom"/>
</dbReference>
<feature type="domain" description="WW" evidence="2">
    <location>
        <begin position="105"/>
        <end position="138"/>
    </location>
</feature>
<dbReference type="InterPro" id="IPR010730">
    <property type="entry name" value="HET"/>
</dbReference>
<gene>
    <name evidence="3" type="ORF">B0T22DRAFT_139221</name>
</gene>
<dbReference type="InterPro" id="IPR052895">
    <property type="entry name" value="HetReg/Transcr_Mod"/>
</dbReference>
<organism evidence="3 4">
    <name type="scientific">Podospora appendiculata</name>
    <dbReference type="NCBI Taxonomy" id="314037"/>
    <lineage>
        <taxon>Eukaryota</taxon>
        <taxon>Fungi</taxon>
        <taxon>Dikarya</taxon>
        <taxon>Ascomycota</taxon>
        <taxon>Pezizomycotina</taxon>
        <taxon>Sordariomycetes</taxon>
        <taxon>Sordariomycetidae</taxon>
        <taxon>Sordariales</taxon>
        <taxon>Podosporaceae</taxon>
        <taxon>Podospora</taxon>
    </lineage>
</organism>
<evidence type="ECO:0000313" key="3">
    <source>
        <dbReference type="EMBL" id="KAK3687795.1"/>
    </source>
</evidence>
<evidence type="ECO:0000259" key="2">
    <source>
        <dbReference type="PROSITE" id="PS50020"/>
    </source>
</evidence>
<comment type="caution">
    <text evidence="3">The sequence shown here is derived from an EMBL/GenBank/DDBJ whole genome shotgun (WGS) entry which is preliminary data.</text>
</comment>
<keyword evidence="4" id="KW-1185">Reference proteome</keyword>
<dbReference type="PROSITE" id="PS50020">
    <property type="entry name" value="WW_DOMAIN_2"/>
    <property type="match status" value="1"/>
</dbReference>
<dbReference type="Pfam" id="PF26639">
    <property type="entry name" value="Het-6_barrel"/>
    <property type="match status" value="1"/>
</dbReference>
<dbReference type="InterPro" id="IPR036020">
    <property type="entry name" value="WW_dom_sf"/>
</dbReference>
<sequence length="768" mass="86983">MVTTRSKFASHKRHAAVSSKQNYPRLEALASHSRGNHAAIATRSVDHYTYDKLQDGSRDIRLITLLPGADHDRILIQIKHTQLPDYDENTSSSNTQTLKEVEATLPLPPGWAVYETWEGPFIYVNKDLDTASWRHPSSECRDDTVSTHPRLGVQDVPGTPVYEALSYTWGSSHSKRAVFVQDPQSKTRTKLLVTKSLALALHHLRYRDKIRTLWVDAICINQQDIAERNAQVPRMTHLYRLAHRVVVWLGPGSRQSTVAISSLRYLGEQIQLTRQNHTIRMPGAAEKNWYVNSHDIPYDEETWRAILRLFQRVWFTRVWVVQEINLANARAVVQCGDDCVPWAVFRRAVLCLSTKFNLPSQELRSEVASICGLATYDRAAAYSDIAISLFDRKCFDQRDRVYGLLGLMSAGLRKRIPADYSLPVGEVYKRATLAQITHFGRLDPLRGCFDTGDPRAITAPSWVPDLILPPPGLQSVRRQFSAGLSPCVARYRDPDILEVRGVEVGAVSTVEPKISDNLWDGLEAVRQWKFENLDRSYPGGGSLLEAVAWTLSGLRLEERYPWMPRIPDLAEWKDYCQTTLLLKDEEPESPQETGRVNALYMSAVENILHWRTLFHTAEGYIGLCPDGIESGDIVTIMLGYDAPMVLREKADGTYHVVGESMVYGFHDAICLLGPFPTPWSVQVSLDSTGDASLYRFFNMETGQLTEEDPRLEPLRGWERFDTDRTADDPEVFQKFRNLSTGEVINYDPRMSPDALEAKGIAMTTFRLS</sequence>
<dbReference type="AlphaFoldDB" id="A0AAE1CBT9"/>
<dbReference type="SUPFAM" id="SSF51045">
    <property type="entry name" value="WW domain"/>
    <property type="match status" value="1"/>
</dbReference>
<proteinExistence type="predicted"/>
<reference evidence="3" key="1">
    <citation type="journal article" date="2023" name="Mol. Phylogenet. Evol.">
        <title>Genome-scale phylogeny and comparative genomics of the fungal order Sordariales.</title>
        <authorList>
            <person name="Hensen N."/>
            <person name="Bonometti L."/>
            <person name="Westerberg I."/>
            <person name="Brannstrom I.O."/>
            <person name="Guillou S."/>
            <person name="Cros-Aarteil S."/>
            <person name="Calhoun S."/>
            <person name="Haridas S."/>
            <person name="Kuo A."/>
            <person name="Mondo S."/>
            <person name="Pangilinan J."/>
            <person name="Riley R."/>
            <person name="LaButti K."/>
            <person name="Andreopoulos B."/>
            <person name="Lipzen A."/>
            <person name="Chen C."/>
            <person name="Yan M."/>
            <person name="Daum C."/>
            <person name="Ng V."/>
            <person name="Clum A."/>
            <person name="Steindorff A."/>
            <person name="Ohm R.A."/>
            <person name="Martin F."/>
            <person name="Silar P."/>
            <person name="Natvig D.O."/>
            <person name="Lalanne C."/>
            <person name="Gautier V."/>
            <person name="Ament-Velasquez S.L."/>
            <person name="Kruys A."/>
            <person name="Hutchinson M.I."/>
            <person name="Powell A.J."/>
            <person name="Barry K."/>
            <person name="Miller A.N."/>
            <person name="Grigoriev I.V."/>
            <person name="Debuchy R."/>
            <person name="Gladieux P."/>
            <person name="Hiltunen Thoren M."/>
            <person name="Johannesson H."/>
        </authorList>
    </citation>
    <scope>NUCLEOTIDE SEQUENCE</scope>
    <source>
        <strain evidence="3">CBS 314.62</strain>
    </source>
</reference>
<name>A0AAE1CBT9_9PEZI</name>
<evidence type="ECO:0000256" key="1">
    <source>
        <dbReference type="SAM" id="MobiDB-lite"/>
    </source>
</evidence>
<dbReference type="PANTHER" id="PTHR24148:SF82">
    <property type="entry name" value="HETEROKARYON INCOMPATIBILITY DOMAIN-CONTAINING PROTEIN"/>
    <property type="match status" value="1"/>
</dbReference>
<protein>
    <submittedName>
        <fullName evidence="3">Heterokaryon incompatibility protein-domain-containing protein</fullName>
    </submittedName>
</protein>
<evidence type="ECO:0000313" key="4">
    <source>
        <dbReference type="Proteomes" id="UP001270362"/>
    </source>
</evidence>
<dbReference type="PANTHER" id="PTHR24148">
    <property type="entry name" value="ANKYRIN REPEAT DOMAIN-CONTAINING PROTEIN 39 HOMOLOG-RELATED"/>
    <property type="match status" value="1"/>
</dbReference>
<dbReference type="Pfam" id="PF06985">
    <property type="entry name" value="HET"/>
    <property type="match status" value="1"/>
</dbReference>
<accession>A0AAE1CBT9</accession>
<dbReference type="Proteomes" id="UP001270362">
    <property type="component" value="Unassembled WGS sequence"/>
</dbReference>
<reference evidence="3" key="2">
    <citation type="submission" date="2023-06" db="EMBL/GenBank/DDBJ databases">
        <authorList>
            <consortium name="Lawrence Berkeley National Laboratory"/>
            <person name="Haridas S."/>
            <person name="Hensen N."/>
            <person name="Bonometti L."/>
            <person name="Westerberg I."/>
            <person name="Brannstrom I.O."/>
            <person name="Guillou S."/>
            <person name="Cros-Aarteil S."/>
            <person name="Calhoun S."/>
            <person name="Kuo A."/>
            <person name="Mondo S."/>
            <person name="Pangilinan J."/>
            <person name="Riley R."/>
            <person name="Labutti K."/>
            <person name="Andreopoulos B."/>
            <person name="Lipzen A."/>
            <person name="Chen C."/>
            <person name="Yanf M."/>
            <person name="Daum C."/>
            <person name="Ng V."/>
            <person name="Clum A."/>
            <person name="Steindorff A."/>
            <person name="Ohm R."/>
            <person name="Martin F."/>
            <person name="Silar P."/>
            <person name="Natvig D."/>
            <person name="Lalanne C."/>
            <person name="Gautier V."/>
            <person name="Ament-Velasquez S.L."/>
            <person name="Kruys A."/>
            <person name="Hutchinson M.I."/>
            <person name="Powell A.J."/>
            <person name="Barry K."/>
            <person name="Miller A.N."/>
            <person name="Grigoriev I.V."/>
            <person name="Debuchy R."/>
            <person name="Gladieux P."/>
            <person name="Thoren M.H."/>
            <person name="Johannesson H."/>
        </authorList>
    </citation>
    <scope>NUCLEOTIDE SEQUENCE</scope>
    <source>
        <strain evidence="3">CBS 314.62</strain>
    </source>
</reference>
<feature type="region of interest" description="Disordered" evidence="1">
    <location>
        <begin position="1"/>
        <end position="20"/>
    </location>
</feature>